<dbReference type="PANTHER" id="PTHR23026:SF123">
    <property type="entry name" value="NAD(P)H NITROREDUCTASE RV3131-RELATED"/>
    <property type="match status" value="1"/>
</dbReference>
<keyword evidence="2" id="KW-1185">Reference proteome</keyword>
<dbReference type="InterPro" id="IPR050627">
    <property type="entry name" value="Nitroreductase/BluB"/>
</dbReference>
<evidence type="ECO:0000313" key="2">
    <source>
        <dbReference type="Proteomes" id="UP001205185"/>
    </source>
</evidence>
<dbReference type="PANTHER" id="PTHR23026">
    <property type="entry name" value="NADPH NITROREDUCTASE"/>
    <property type="match status" value="1"/>
</dbReference>
<dbReference type="RefSeq" id="WP_253885091.1">
    <property type="nucleotide sequence ID" value="NZ_BAAAVB010000006.1"/>
</dbReference>
<dbReference type="Gene3D" id="3.40.109.10">
    <property type="entry name" value="NADH Oxidase"/>
    <property type="match status" value="1"/>
</dbReference>
<evidence type="ECO:0008006" key="3">
    <source>
        <dbReference type="Google" id="ProtNLM"/>
    </source>
</evidence>
<reference evidence="1 2" key="1">
    <citation type="submission" date="2022-06" db="EMBL/GenBank/DDBJ databases">
        <title>Genomic Encyclopedia of Archaeal and Bacterial Type Strains, Phase II (KMG-II): from individual species to whole genera.</title>
        <authorList>
            <person name="Goeker M."/>
        </authorList>
    </citation>
    <scope>NUCLEOTIDE SEQUENCE [LARGE SCALE GENOMIC DNA]</scope>
    <source>
        <strain evidence="1 2">DSM 44255</strain>
    </source>
</reference>
<accession>A0ABT1I6A0</accession>
<sequence length="322" mass="34430">MTAAEVFPDNETVVTALRLACCAPSAHNTQPWRWRVGRSSIRLHADQTRRLTAADPDGRDLVISCGAALHHLVTALAAFGWRSRVHRGPDPADPTLLAEVELTSAPPSRAEVLAASAIIRRRSDRRGYAEWPVEDTPLREMIRAAAELGVLVQVVTGPARARLAELTNLANSLRSNASHDEMAAWSGRHSGSVDGVPSANTPREVRYGDLVTRRFSAPGLASPQGGAGTLLVLGTESDDRESRLRAGEATSAVTLAATASRLVSCPITQSLESPSSRARVRAEVVGNTMVPQMVVRVGRPMAGAGELPRTPRRPVTDVLDFV</sequence>
<dbReference type="SUPFAM" id="SSF55469">
    <property type="entry name" value="FMN-dependent nitroreductase-like"/>
    <property type="match status" value="2"/>
</dbReference>
<evidence type="ECO:0000313" key="1">
    <source>
        <dbReference type="EMBL" id="MCP2268150.1"/>
    </source>
</evidence>
<organism evidence="1 2">
    <name type="scientific">Actinokineospora diospyrosa</name>
    <dbReference type="NCBI Taxonomy" id="103728"/>
    <lineage>
        <taxon>Bacteria</taxon>
        <taxon>Bacillati</taxon>
        <taxon>Actinomycetota</taxon>
        <taxon>Actinomycetes</taxon>
        <taxon>Pseudonocardiales</taxon>
        <taxon>Pseudonocardiaceae</taxon>
        <taxon>Actinokineospora</taxon>
    </lineage>
</organism>
<proteinExistence type="predicted"/>
<protein>
    <recommendedName>
        <fullName evidence="3">Nitroreductase family protein</fullName>
    </recommendedName>
</protein>
<gene>
    <name evidence="1" type="ORF">LV75_000636</name>
</gene>
<dbReference type="EMBL" id="JAMTCO010000002">
    <property type="protein sequence ID" value="MCP2268150.1"/>
    <property type="molecule type" value="Genomic_DNA"/>
</dbReference>
<dbReference type="NCBIfam" id="NF047509">
    <property type="entry name" value="Rv3131_FMN_oxido"/>
    <property type="match status" value="1"/>
</dbReference>
<comment type="caution">
    <text evidence="1">The sequence shown here is derived from an EMBL/GenBank/DDBJ whole genome shotgun (WGS) entry which is preliminary data.</text>
</comment>
<dbReference type="Gene3D" id="3.40.109.30">
    <property type="entry name" value="putative nitroreductase (tm1586), domain 2"/>
    <property type="match status" value="1"/>
</dbReference>
<dbReference type="Proteomes" id="UP001205185">
    <property type="component" value="Unassembled WGS sequence"/>
</dbReference>
<dbReference type="InterPro" id="IPR000415">
    <property type="entry name" value="Nitroreductase-like"/>
</dbReference>
<name>A0ABT1I6A0_9PSEU</name>